<comment type="similarity">
    <text evidence="6">Belongs to the GOT1 family.</text>
</comment>
<sequence length="99" mass="10911">MFLAGVIALIGINKTIQFFFRPAKLKGAVTFLGGIMLVLIGYPVFGMAIEFFGFINLFGDFFPTIVTFLRRLPIIGNILNMPGISDMIDKALGIRELPV</sequence>
<dbReference type="eggNOG" id="KOG1743">
    <property type="taxonomic scope" value="Eukaryota"/>
</dbReference>
<proteinExistence type="inferred from homology"/>
<dbReference type="GO" id="GO:0000139">
    <property type="term" value="C:Golgi membrane"/>
    <property type="evidence" value="ECO:0007669"/>
    <property type="project" value="UniProtKB-SubCell"/>
</dbReference>
<dbReference type="GO" id="GO:0005783">
    <property type="term" value="C:endoplasmic reticulum"/>
    <property type="evidence" value="ECO:0007669"/>
    <property type="project" value="TreeGrafter"/>
</dbReference>
<dbReference type="STRING" id="667725.A0A0L0FSM8"/>
<keyword evidence="2 7" id="KW-0812">Transmembrane</keyword>
<comment type="subcellular location">
    <subcellularLocation>
        <location evidence="1">Golgi apparatus membrane</location>
        <topology evidence="1">Multi-pass membrane protein</topology>
    </subcellularLocation>
</comment>
<dbReference type="PANTHER" id="PTHR21493">
    <property type="entry name" value="CGI-141-RELATED/LIPASE CONTAINING PROTEIN"/>
    <property type="match status" value="1"/>
</dbReference>
<dbReference type="PANTHER" id="PTHR21493:SF9">
    <property type="entry name" value="GOLGI TRANSPORT PROTEIN 1-RELATED"/>
    <property type="match status" value="1"/>
</dbReference>
<evidence type="ECO:0000256" key="2">
    <source>
        <dbReference type="ARBA" id="ARBA00022692"/>
    </source>
</evidence>
<gene>
    <name evidence="8" type="ORF">SARC_08032</name>
</gene>
<evidence type="ECO:0000256" key="5">
    <source>
        <dbReference type="ARBA" id="ARBA00023136"/>
    </source>
</evidence>
<evidence type="ECO:0000256" key="1">
    <source>
        <dbReference type="ARBA" id="ARBA00004653"/>
    </source>
</evidence>
<dbReference type="GeneID" id="25908536"/>
<keyword evidence="5 7" id="KW-0472">Membrane</keyword>
<evidence type="ECO:0000256" key="3">
    <source>
        <dbReference type="ARBA" id="ARBA00022989"/>
    </source>
</evidence>
<evidence type="ECO:0000256" key="6">
    <source>
        <dbReference type="ARBA" id="ARBA00025799"/>
    </source>
</evidence>
<organism evidence="8 9">
    <name type="scientific">Sphaeroforma arctica JP610</name>
    <dbReference type="NCBI Taxonomy" id="667725"/>
    <lineage>
        <taxon>Eukaryota</taxon>
        <taxon>Ichthyosporea</taxon>
        <taxon>Ichthyophonida</taxon>
        <taxon>Sphaeroforma</taxon>
    </lineage>
</organism>
<evidence type="ECO:0000256" key="7">
    <source>
        <dbReference type="SAM" id="Phobius"/>
    </source>
</evidence>
<keyword evidence="4" id="KW-0333">Golgi apparatus</keyword>
<dbReference type="OrthoDB" id="204784at2759"/>
<dbReference type="GO" id="GO:0005829">
    <property type="term" value="C:cytosol"/>
    <property type="evidence" value="ECO:0007669"/>
    <property type="project" value="GOC"/>
</dbReference>
<dbReference type="GO" id="GO:0042147">
    <property type="term" value="P:retrograde transport, endosome to Golgi"/>
    <property type="evidence" value="ECO:0007669"/>
    <property type="project" value="InterPro"/>
</dbReference>
<evidence type="ECO:0000256" key="4">
    <source>
        <dbReference type="ARBA" id="ARBA00023034"/>
    </source>
</evidence>
<reference evidence="8 9" key="1">
    <citation type="submission" date="2011-02" db="EMBL/GenBank/DDBJ databases">
        <title>The Genome Sequence of Sphaeroforma arctica JP610.</title>
        <authorList>
            <consortium name="The Broad Institute Genome Sequencing Platform"/>
            <person name="Russ C."/>
            <person name="Cuomo C."/>
            <person name="Young S.K."/>
            <person name="Zeng Q."/>
            <person name="Gargeya S."/>
            <person name="Alvarado L."/>
            <person name="Berlin A."/>
            <person name="Chapman S.B."/>
            <person name="Chen Z."/>
            <person name="Freedman E."/>
            <person name="Gellesch M."/>
            <person name="Goldberg J."/>
            <person name="Griggs A."/>
            <person name="Gujja S."/>
            <person name="Heilman E."/>
            <person name="Heiman D."/>
            <person name="Howarth C."/>
            <person name="Mehta T."/>
            <person name="Neiman D."/>
            <person name="Pearson M."/>
            <person name="Roberts A."/>
            <person name="Saif S."/>
            <person name="Shea T."/>
            <person name="Shenoy N."/>
            <person name="Sisk P."/>
            <person name="Stolte C."/>
            <person name="Sykes S."/>
            <person name="White J."/>
            <person name="Yandava C."/>
            <person name="Burger G."/>
            <person name="Gray M.W."/>
            <person name="Holland P.W.H."/>
            <person name="King N."/>
            <person name="Lang F.B.F."/>
            <person name="Roger A.J."/>
            <person name="Ruiz-Trillo I."/>
            <person name="Haas B."/>
            <person name="Nusbaum C."/>
            <person name="Birren B."/>
        </authorList>
    </citation>
    <scope>NUCLEOTIDE SEQUENCE [LARGE SCALE GENOMIC DNA]</scope>
    <source>
        <strain evidence="8 9">JP610</strain>
    </source>
</reference>
<protein>
    <submittedName>
        <fullName evidence="8">Uncharacterized protein</fullName>
    </submittedName>
</protein>
<evidence type="ECO:0000313" key="9">
    <source>
        <dbReference type="Proteomes" id="UP000054560"/>
    </source>
</evidence>
<accession>A0A0L0FSM8</accession>
<name>A0A0L0FSM8_9EUKA</name>
<dbReference type="Pfam" id="PF04178">
    <property type="entry name" value="Got1"/>
    <property type="match status" value="1"/>
</dbReference>
<dbReference type="InterPro" id="IPR045176">
    <property type="entry name" value="Got1"/>
</dbReference>
<dbReference type="InterPro" id="IPR007305">
    <property type="entry name" value="Vesicle_transpt_Got1/SFT2"/>
</dbReference>
<dbReference type="Proteomes" id="UP000054560">
    <property type="component" value="Unassembled WGS sequence"/>
</dbReference>
<keyword evidence="3 7" id="KW-1133">Transmembrane helix</keyword>
<dbReference type="RefSeq" id="XP_014153473.1">
    <property type="nucleotide sequence ID" value="XM_014297998.1"/>
</dbReference>
<keyword evidence="9" id="KW-1185">Reference proteome</keyword>
<dbReference type="GO" id="GO:0006888">
    <property type="term" value="P:endoplasmic reticulum to Golgi vesicle-mediated transport"/>
    <property type="evidence" value="ECO:0007669"/>
    <property type="project" value="InterPro"/>
</dbReference>
<dbReference type="AlphaFoldDB" id="A0A0L0FSM8"/>
<feature type="transmembrane region" description="Helical" evidence="7">
    <location>
        <begin position="27"/>
        <end position="45"/>
    </location>
</feature>
<evidence type="ECO:0000313" key="8">
    <source>
        <dbReference type="EMBL" id="KNC79571.1"/>
    </source>
</evidence>
<dbReference type="EMBL" id="KQ242280">
    <property type="protein sequence ID" value="KNC79571.1"/>
    <property type="molecule type" value="Genomic_DNA"/>
</dbReference>